<dbReference type="GO" id="GO:0016616">
    <property type="term" value="F:oxidoreductase activity, acting on the CH-OH group of donors, NAD or NADP as acceptor"/>
    <property type="evidence" value="ECO:0007669"/>
    <property type="project" value="UniProtKB-ARBA"/>
</dbReference>
<dbReference type="PROSITE" id="PS00062">
    <property type="entry name" value="ALDOKETO_REDUCTASE_2"/>
    <property type="match status" value="1"/>
</dbReference>
<evidence type="ECO:0000256" key="4">
    <source>
        <dbReference type="PIRSR" id="PIRSR000097-1"/>
    </source>
</evidence>
<dbReference type="KEGG" id="lcu:PL11_004725"/>
<evidence type="ECO:0000256" key="2">
    <source>
        <dbReference type="ARBA" id="ARBA00022857"/>
    </source>
</evidence>
<evidence type="ECO:0000313" key="9">
    <source>
        <dbReference type="Proteomes" id="UP000030361"/>
    </source>
</evidence>
<organism evidence="8 9">
    <name type="scientific">Lentilactobacillus curieae</name>
    <dbReference type="NCBI Taxonomy" id="1138822"/>
    <lineage>
        <taxon>Bacteria</taxon>
        <taxon>Bacillati</taxon>
        <taxon>Bacillota</taxon>
        <taxon>Bacilli</taxon>
        <taxon>Lactobacillales</taxon>
        <taxon>Lactobacillaceae</taxon>
        <taxon>Lentilactobacillus</taxon>
    </lineage>
</organism>
<keyword evidence="3" id="KW-0560">Oxidoreductase</keyword>
<dbReference type="CDD" id="cd19071">
    <property type="entry name" value="AKR_AKR1-5-like"/>
    <property type="match status" value="1"/>
</dbReference>
<dbReference type="RefSeq" id="WP_078256918.1">
    <property type="nucleotide sequence ID" value="NZ_CP018906.1"/>
</dbReference>
<dbReference type="SUPFAM" id="SSF51430">
    <property type="entry name" value="NAD(P)-linked oxidoreductase"/>
    <property type="match status" value="1"/>
</dbReference>
<evidence type="ECO:0000259" key="7">
    <source>
        <dbReference type="Pfam" id="PF00248"/>
    </source>
</evidence>
<dbReference type="InterPro" id="IPR018170">
    <property type="entry name" value="Aldo/ket_reductase_CS"/>
</dbReference>
<evidence type="ECO:0000313" key="8">
    <source>
        <dbReference type="EMBL" id="AQW21276.1"/>
    </source>
</evidence>
<dbReference type="PIRSF" id="PIRSF000097">
    <property type="entry name" value="AKR"/>
    <property type="match status" value="1"/>
</dbReference>
<evidence type="ECO:0000256" key="1">
    <source>
        <dbReference type="ARBA" id="ARBA00007905"/>
    </source>
</evidence>
<reference evidence="8 9" key="1">
    <citation type="journal article" date="2015" name="Genome Announc.">
        <title>Genome Sequence of Lactobacillus curieae CCTCC M 2011381T, a Novel Producer of Gamma-aminobutyric Acid.</title>
        <authorList>
            <person name="Wang Y."/>
            <person name="Wang Y."/>
            <person name="Lang C."/>
            <person name="Wei D."/>
            <person name="Xu P."/>
            <person name="Xie J."/>
        </authorList>
    </citation>
    <scope>NUCLEOTIDE SEQUENCE [LARGE SCALE GENOMIC DNA]</scope>
    <source>
        <strain evidence="8 9">CCTCC M 2011381</strain>
    </source>
</reference>
<evidence type="ECO:0000256" key="5">
    <source>
        <dbReference type="PIRSR" id="PIRSR000097-2"/>
    </source>
</evidence>
<dbReference type="PROSITE" id="PS00798">
    <property type="entry name" value="ALDOKETO_REDUCTASE_1"/>
    <property type="match status" value="1"/>
</dbReference>
<name>A0A1S6QI45_9LACO</name>
<accession>A0A1S6QI45</accession>
<dbReference type="Proteomes" id="UP000030361">
    <property type="component" value="Chromosome"/>
</dbReference>
<dbReference type="InterPro" id="IPR036812">
    <property type="entry name" value="NAD(P)_OxRdtase_dom_sf"/>
</dbReference>
<dbReference type="FunFam" id="3.20.20.100:FF:000002">
    <property type="entry name" value="2,5-diketo-D-gluconic acid reductase A"/>
    <property type="match status" value="1"/>
</dbReference>
<comment type="similarity">
    <text evidence="1">Belongs to the aldo/keto reductase family.</text>
</comment>
<proteinExistence type="inferred from homology"/>
<dbReference type="Gene3D" id="3.20.20.100">
    <property type="entry name" value="NADP-dependent oxidoreductase domain"/>
    <property type="match status" value="1"/>
</dbReference>
<dbReference type="EMBL" id="CP018906">
    <property type="protein sequence ID" value="AQW21276.1"/>
    <property type="molecule type" value="Genomic_DNA"/>
</dbReference>
<evidence type="ECO:0000256" key="3">
    <source>
        <dbReference type="ARBA" id="ARBA00023002"/>
    </source>
</evidence>
<dbReference type="PANTHER" id="PTHR43827:SF3">
    <property type="entry name" value="NADP-DEPENDENT OXIDOREDUCTASE DOMAIN-CONTAINING PROTEIN"/>
    <property type="match status" value="1"/>
</dbReference>
<feature type="site" description="Lowers pKa of active site Tyr" evidence="6">
    <location>
        <position position="79"/>
    </location>
</feature>
<feature type="binding site" evidence="5">
    <location>
        <position position="112"/>
    </location>
    <ligand>
        <name>substrate</name>
    </ligand>
</feature>
<evidence type="ECO:0000256" key="6">
    <source>
        <dbReference type="PIRSR" id="PIRSR000097-3"/>
    </source>
</evidence>
<keyword evidence="9" id="KW-1185">Reference proteome</keyword>
<dbReference type="InterPro" id="IPR020471">
    <property type="entry name" value="AKR"/>
</dbReference>
<dbReference type="Pfam" id="PF00248">
    <property type="entry name" value="Aldo_ket_red"/>
    <property type="match status" value="1"/>
</dbReference>
<feature type="active site" description="Proton donor" evidence="4">
    <location>
        <position position="54"/>
    </location>
</feature>
<dbReference type="eggNOG" id="COG0656">
    <property type="taxonomic scope" value="Bacteria"/>
</dbReference>
<feature type="domain" description="NADP-dependent oxidoreductase" evidence="7">
    <location>
        <begin position="20"/>
        <end position="261"/>
    </location>
</feature>
<protein>
    <submittedName>
        <fullName evidence="8">Glyoxal reductase</fullName>
    </submittedName>
</protein>
<dbReference type="PANTHER" id="PTHR43827">
    <property type="entry name" value="2,5-DIKETO-D-GLUCONIC ACID REDUCTASE"/>
    <property type="match status" value="1"/>
</dbReference>
<gene>
    <name evidence="8" type="ORF">PL11_004725</name>
</gene>
<dbReference type="PRINTS" id="PR00069">
    <property type="entry name" value="ALDKETRDTASE"/>
</dbReference>
<sequence length="280" mass="32211">MSEITNNTYQLADGNSIPMMGFGTYLLDDAEKMDTAVKAAYEAGYRLFDTAQLYQNERLLGEAIRKLGISRDKIFITDKITEMNQGYDLTINSADYSLQQMGTDYFDLLLVHWPISDKFFDTWRAFEELKKQGKAKSIGVSNFTQAHLQLLKTQANEMPVLNQIETHPYLTQQPMIDFDKQESILTQAWSPLGRGLVLEDPMIKKIADHHDRSIAQVILRWQLQRGVAIIPKSKTVSRVKENIQLDFELSDDEMTMIDILDKNQRTGNEPELVYEKGKQY</sequence>
<dbReference type="OrthoDB" id="9804790at2"/>
<keyword evidence="2" id="KW-0521">NADP</keyword>
<dbReference type="InterPro" id="IPR023210">
    <property type="entry name" value="NADP_OxRdtase_dom"/>
</dbReference>
<dbReference type="AlphaFoldDB" id="A0A1S6QI45"/>